<dbReference type="InterPro" id="IPR057661">
    <property type="entry name" value="RsdA/BaiN/AoA(So)_Rossmann"/>
</dbReference>
<dbReference type="GO" id="GO:0043917">
    <property type="term" value="F:ribose 1,5-bisphosphate isomerase activity"/>
    <property type="evidence" value="ECO:0007669"/>
    <property type="project" value="UniProtKB-EC"/>
</dbReference>
<dbReference type="InterPro" id="IPR004792">
    <property type="entry name" value="BaiN-like"/>
</dbReference>
<keyword evidence="7" id="KW-1185">Reference proteome</keyword>
<dbReference type="InterPro" id="IPR023166">
    <property type="entry name" value="BaiN-like_dom_sf"/>
</dbReference>
<dbReference type="NCBIfam" id="TIGR03862">
    <property type="entry name" value="flavo_PP4765"/>
    <property type="match status" value="1"/>
</dbReference>
<organism evidence="6 7">
    <name type="scientific">Granulosicoccus antarcticus IMCC3135</name>
    <dbReference type="NCBI Taxonomy" id="1192854"/>
    <lineage>
        <taxon>Bacteria</taxon>
        <taxon>Pseudomonadati</taxon>
        <taxon>Pseudomonadota</taxon>
        <taxon>Gammaproteobacteria</taxon>
        <taxon>Chromatiales</taxon>
        <taxon>Granulosicoccaceae</taxon>
        <taxon>Granulosicoccus</taxon>
    </lineage>
</organism>
<keyword evidence="6" id="KW-0413">Isomerase</keyword>
<dbReference type="InterPro" id="IPR022460">
    <property type="entry name" value="Flavoprotein_PP4765"/>
</dbReference>
<dbReference type="InterPro" id="IPR036188">
    <property type="entry name" value="FAD/NAD-bd_sf"/>
</dbReference>
<protein>
    <submittedName>
        <fullName evidence="6">Thiazole biosynthetic enzyme</fullName>
        <ecNumber evidence="6">5.3.1.29</ecNumber>
    </submittedName>
</protein>
<dbReference type="PANTHER" id="PTHR42887:SF1">
    <property type="entry name" value="BLR3961 PROTEIN"/>
    <property type="match status" value="1"/>
</dbReference>
<evidence type="ECO:0000313" key="6">
    <source>
        <dbReference type="EMBL" id="ASJ70800.1"/>
    </source>
</evidence>
<dbReference type="Pfam" id="PF03486">
    <property type="entry name" value="HI0933_like"/>
    <property type="match status" value="1"/>
</dbReference>
<feature type="domain" description="RsdA/BaiN/AoA(So)-like Rossmann fold-like" evidence="4">
    <location>
        <begin position="10"/>
        <end position="389"/>
    </location>
</feature>
<dbReference type="Gene3D" id="1.10.8.260">
    <property type="entry name" value="HI0933 insert domain-like"/>
    <property type="match status" value="1"/>
</dbReference>
<evidence type="ECO:0000256" key="3">
    <source>
        <dbReference type="ARBA" id="ARBA00022827"/>
    </source>
</evidence>
<dbReference type="PANTHER" id="PTHR42887">
    <property type="entry name" value="OS12G0638800 PROTEIN"/>
    <property type="match status" value="1"/>
</dbReference>
<dbReference type="SUPFAM" id="SSF160996">
    <property type="entry name" value="HI0933 insert domain-like"/>
    <property type="match status" value="1"/>
</dbReference>
<name>A0A2Z2NPV3_9GAMM</name>
<dbReference type="InterPro" id="IPR055178">
    <property type="entry name" value="RsdA/BaiN/AoA(So)-like_dom"/>
</dbReference>
<evidence type="ECO:0000256" key="1">
    <source>
        <dbReference type="ARBA" id="ARBA00001974"/>
    </source>
</evidence>
<dbReference type="OrthoDB" id="5288829at2"/>
<proteinExistence type="predicted"/>
<keyword evidence="3" id="KW-0274">FAD</keyword>
<dbReference type="Pfam" id="PF22780">
    <property type="entry name" value="HI0933_like_1st"/>
    <property type="match status" value="1"/>
</dbReference>
<dbReference type="Gene3D" id="3.50.50.60">
    <property type="entry name" value="FAD/NAD(P)-binding domain"/>
    <property type="match status" value="1"/>
</dbReference>
<accession>A0A2Z2NPV3</accession>
<gene>
    <name evidence="6" type="ORF">IMCC3135_03435</name>
</gene>
<dbReference type="NCBIfam" id="TIGR00275">
    <property type="entry name" value="aminoacetone oxidase family FAD-binding enzyme"/>
    <property type="match status" value="1"/>
</dbReference>
<dbReference type="EC" id="5.3.1.29" evidence="6"/>
<sequence>MQDIHHSTIDALIVGGGPAGLMAAHMIQDAGHSVMIAEAKPSPARKFLMAGKSGLNMTKDESSTTLLSHYGEASDFLQPMITAFDAQQVQNWSRSLGQEVFTGSSGRVFPISMKGSPLLRAWLLQLESAGATLNRKWRWTGLNGKQFVFETPTGREHITPKVAVLALGGASWSRLGSDGQWADLLAASGVALDPFSPANCGLKADWSSHMQAHFGAPVKNIQLQAGKYQTRGDFVISSKGLEGSGIYSMSKPIREGSDLLLDLFPDLSLEQLQKKLQQPRGKTSTSNYLRKTLGLTGARLALLQEFNKPLPMHAELAQLLKACPIRHTGFRDIDEAISTAGGVRLDAVNETLELKALPTVYCAGEMLSWEAPTGGYLLTACLATGRWAGLAASSQLKDSCVLLSSNVNQTS</sequence>
<dbReference type="Proteomes" id="UP000250079">
    <property type="component" value="Chromosome"/>
</dbReference>
<dbReference type="EMBL" id="CP018632">
    <property type="protein sequence ID" value="ASJ70800.1"/>
    <property type="molecule type" value="Genomic_DNA"/>
</dbReference>
<evidence type="ECO:0000259" key="5">
    <source>
        <dbReference type="Pfam" id="PF22780"/>
    </source>
</evidence>
<dbReference type="Gene3D" id="2.40.30.10">
    <property type="entry name" value="Translation factors"/>
    <property type="match status" value="1"/>
</dbReference>
<dbReference type="AlphaFoldDB" id="A0A2Z2NPV3"/>
<evidence type="ECO:0000259" key="4">
    <source>
        <dbReference type="Pfam" id="PF03486"/>
    </source>
</evidence>
<evidence type="ECO:0000313" key="7">
    <source>
        <dbReference type="Proteomes" id="UP000250079"/>
    </source>
</evidence>
<feature type="domain" description="RsdA/BaiN/AoA(So)-like insert" evidence="5">
    <location>
        <begin position="197"/>
        <end position="338"/>
    </location>
</feature>
<dbReference type="SUPFAM" id="SSF51905">
    <property type="entry name" value="FAD/NAD(P)-binding domain"/>
    <property type="match status" value="1"/>
</dbReference>
<dbReference type="RefSeq" id="WP_088916303.1">
    <property type="nucleotide sequence ID" value="NZ_CP018632.1"/>
</dbReference>
<evidence type="ECO:0000256" key="2">
    <source>
        <dbReference type="ARBA" id="ARBA00022630"/>
    </source>
</evidence>
<reference evidence="6 7" key="1">
    <citation type="submission" date="2016-12" db="EMBL/GenBank/DDBJ databases">
        <authorList>
            <person name="Song W.-J."/>
            <person name="Kurnit D.M."/>
        </authorList>
    </citation>
    <scope>NUCLEOTIDE SEQUENCE [LARGE SCALE GENOMIC DNA]</scope>
    <source>
        <strain evidence="6 7">IMCC3135</strain>
    </source>
</reference>
<dbReference type="KEGG" id="gai:IMCC3135_03435"/>
<comment type="cofactor">
    <cofactor evidence="1">
        <name>FAD</name>
        <dbReference type="ChEBI" id="CHEBI:57692"/>
    </cofactor>
</comment>
<keyword evidence="2" id="KW-0285">Flavoprotein</keyword>